<feature type="compositionally biased region" description="Basic residues" evidence="1">
    <location>
        <begin position="173"/>
        <end position="188"/>
    </location>
</feature>
<feature type="compositionally biased region" description="Gly residues" evidence="1">
    <location>
        <begin position="267"/>
        <end position="276"/>
    </location>
</feature>
<dbReference type="Proteomes" id="UP000199622">
    <property type="component" value="Unassembled WGS sequence"/>
</dbReference>
<feature type="region of interest" description="Disordered" evidence="1">
    <location>
        <begin position="204"/>
        <end position="290"/>
    </location>
</feature>
<dbReference type="EMBL" id="FNSO01000004">
    <property type="protein sequence ID" value="SED81538.1"/>
    <property type="molecule type" value="Genomic_DNA"/>
</dbReference>
<accession>A0A1H5DRS5</accession>
<feature type="compositionally biased region" description="Basic and acidic residues" evidence="1">
    <location>
        <begin position="50"/>
        <end position="66"/>
    </location>
</feature>
<keyword evidence="3" id="KW-1185">Reference proteome</keyword>
<feature type="compositionally biased region" description="Basic and acidic residues" evidence="1">
    <location>
        <begin position="230"/>
        <end position="239"/>
    </location>
</feature>
<name>A0A1H5DRS5_9PSEU</name>
<feature type="compositionally biased region" description="Low complexity" evidence="1">
    <location>
        <begin position="253"/>
        <end position="263"/>
    </location>
</feature>
<evidence type="ECO:0000313" key="3">
    <source>
        <dbReference type="Proteomes" id="UP000199622"/>
    </source>
</evidence>
<feature type="region of interest" description="Disordered" evidence="1">
    <location>
        <begin position="305"/>
        <end position="354"/>
    </location>
</feature>
<sequence>MPRPGHRDADPRAHRRQPVRPRRKLGAPNHPRRAGSELRGVGRRAHRPRRAESGPRREPRDGGRPDHRLRRAGSGRQRWGLRGVGRRPRPAEARPLRRRCAGAPGCPAWRAEVPLPRSKRPGVGPRGFPPLGGRRRAGVPRPRPTSPPDGLRDRHRWGAAARPLRGRPLGGVRGRRARVAVPPPRRKSLVGGVRGCRVWRPLGGVRGRRARQPLGGGPGCPGSAPAPRGVRGEAGHLRPEAPPPTGGGGVAAAGGSPTSAAGPGWPPGGVAGGGLPAGAPPRWCGGAGGGGGCAVDVWRPWVLGPVQAPGPTSERAAGKTAARLREDGVPAGRVAPRGPAGGERRWSWRRRRRR</sequence>
<feature type="compositionally biased region" description="Basic residues" evidence="1">
    <location>
        <begin position="13"/>
        <end position="33"/>
    </location>
</feature>
<feature type="compositionally biased region" description="Low complexity" evidence="1">
    <location>
        <begin position="329"/>
        <end position="338"/>
    </location>
</feature>
<evidence type="ECO:0000313" key="2">
    <source>
        <dbReference type="EMBL" id="SED81538.1"/>
    </source>
</evidence>
<gene>
    <name evidence="2" type="ORF">SAMN04489727_9545</name>
</gene>
<feature type="compositionally biased region" description="Low complexity" evidence="1">
    <location>
        <begin position="158"/>
        <end position="167"/>
    </location>
</feature>
<feature type="compositionally biased region" description="Basic and acidic residues" evidence="1">
    <location>
        <begin position="1"/>
        <end position="12"/>
    </location>
</feature>
<proteinExistence type="predicted"/>
<reference evidence="3" key="1">
    <citation type="submission" date="2016-10" db="EMBL/GenBank/DDBJ databases">
        <authorList>
            <person name="Varghese N."/>
            <person name="Submissions S."/>
        </authorList>
    </citation>
    <scope>NUCLEOTIDE SEQUENCE [LARGE SCALE GENOMIC DNA]</scope>
    <source>
        <strain evidence="3">DSM 44544</strain>
    </source>
</reference>
<protein>
    <submittedName>
        <fullName evidence="2">Uncharacterized protein</fullName>
    </submittedName>
</protein>
<dbReference type="AlphaFoldDB" id="A0A1H5DRS5"/>
<feature type="region of interest" description="Disordered" evidence="1">
    <location>
        <begin position="1"/>
        <end position="192"/>
    </location>
</feature>
<organism evidence="2 3">
    <name type="scientific">Amycolatopsis tolypomycina</name>
    <dbReference type="NCBI Taxonomy" id="208445"/>
    <lineage>
        <taxon>Bacteria</taxon>
        <taxon>Bacillati</taxon>
        <taxon>Actinomycetota</taxon>
        <taxon>Actinomycetes</taxon>
        <taxon>Pseudonocardiales</taxon>
        <taxon>Pseudonocardiaceae</taxon>
        <taxon>Amycolatopsis</taxon>
    </lineage>
</organism>
<evidence type="ECO:0000256" key="1">
    <source>
        <dbReference type="SAM" id="MobiDB-lite"/>
    </source>
</evidence>
<dbReference type="STRING" id="208445.SAMN04489727_9545"/>